<keyword evidence="2" id="KW-0251">Elongation factor</keyword>
<proteinExistence type="predicted"/>
<feature type="region of interest" description="Disordered" evidence="1">
    <location>
        <begin position="21"/>
        <end position="51"/>
    </location>
</feature>
<feature type="compositionally biased region" description="Basic and acidic residues" evidence="1">
    <location>
        <begin position="169"/>
        <end position="179"/>
    </location>
</feature>
<evidence type="ECO:0000256" key="1">
    <source>
        <dbReference type="SAM" id="MobiDB-lite"/>
    </source>
</evidence>
<feature type="region of interest" description="Disordered" evidence="1">
    <location>
        <begin position="318"/>
        <end position="345"/>
    </location>
</feature>
<evidence type="ECO:0000313" key="3">
    <source>
        <dbReference type="Proteomes" id="UP001383192"/>
    </source>
</evidence>
<keyword evidence="3" id="KW-1185">Reference proteome</keyword>
<feature type="compositionally biased region" description="Acidic residues" evidence="1">
    <location>
        <begin position="21"/>
        <end position="42"/>
    </location>
</feature>
<feature type="compositionally biased region" description="Basic residues" evidence="1">
    <location>
        <begin position="332"/>
        <end position="341"/>
    </location>
</feature>
<dbReference type="Proteomes" id="UP001383192">
    <property type="component" value="Unassembled WGS sequence"/>
</dbReference>
<dbReference type="AlphaFoldDB" id="A0AAW0AR85"/>
<feature type="compositionally biased region" description="Polar residues" evidence="1">
    <location>
        <begin position="182"/>
        <end position="197"/>
    </location>
</feature>
<dbReference type="EMBL" id="JAYKXP010000316">
    <property type="protein sequence ID" value="KAK7015535.1"/>
    <property type="molecule type" value="Genomic_DNA"/>
</dbReference>
<keyword evidence="2" id="KW-0648">Protein biosynthesis</keyword>
<sequence>MTRQQPDSELLHFLDIEAVAESDEDDWESDDEDMERFIDDDQASCPRRRSSFTQMVPINALSNESEHASLQQLAQSYRKIGQLSESQHDHDRIEDASIEDSPWSRLLLNQPDMRMHYASGSTGPRLPYRVGKRSRLTDYPIPVGRPHVNPVHPPIFGKVDWDRLRAEKEKRKTVAKGRDPGQYSQGNNPEQAANSEPPSDVPSTVYKGPAPSRAPHRTALASSQVNVMRQWSRFAERKPNSIHPLRRLREGEWVSICQGLYKGDIGVVWKMKQLSHHPIQTPLDVSSVQPTQSSDTAGYRTFYLVFVVPRLGQSSEHPLSHLIPPTKDQVRTHAKRPRKRRPLPELFNPNLWPRSSIQALGKNAGHFKDPHYQYHMPTSTDQTRWEERCDHSFRVQGNKSQTMVFGLHAVLLAESVLYPANHIPTALGQAFILSCHPLIRSFPPPMPDSWHFQSGDYVQDDESGNKGWLVEMHEQGLATIEVDQDQGFQELRGVTIIQLKKVFDHGDWIKVLAGPNKGKAGFVIAKYGSYLGVIAAMGSPVIYQAWYNPIASDISQMAISKSNIVGIGRLWVTYSVSKRLHNDLNPELRRNLSYTRRRGHH</sequence>
<reference evidence="2 3" key="1">
    <citation type="submission" date="2024-01" db="EMBL/GenBank/DDBJ databases">
        <title>A draft genome for a cacao thread blight-causing isolate of Paramarasmius palmivorus.</title>
        <authorList>
            <person name="Baruah I.K."/>
            <person name="Bukari Y."/>
            <person name="Amoako-Attah I."/>
            <person name="Meinhardt L.W."/>
            <person name="Bailey B.A."/>
            <person name="Cohen S.P."/>
        </authorList>
    </citation>
    <scope>NUCLEOTIDE SEQUENCE [LARGE SCALE GENOMIC DNA]</scope>
    <source>
        <strain evidence="2 3">GH-12</strain>
    </source>
</reference>
<gene>
    <name evidence="2" type="primary">SPT5_3</name>
    <name evidence="2" type="ORF">VNI00_019096</name>
</gene>
<protein>
    <submittedName>
        <fullName evidence="2">Transcription elongation factor spt5</fullName>
    </submittedName>
</protein>
<evidence type="ECO:0000313" key="2">
    <source>
        <dbReference type="EMBL" id="KAK7015535.1"/>
    </source>
</evidence>
<accession>A0AAW0AR85</accession>
<dbReference type="GO" id="GO:0003746">
    <property type="term" value="F:translation elongation factor activity"/>
    <property type="evidence" value="ECO:0007669"/>
    <property type="project" value="UniProtKB-KW"/>
</dbReference>
<feature type="region of interest" description="Disordered" evidence="1">
    <location>
        <begin position="169"/>
        <end position="223"/>
    </location>
</feature>
<organism evidence="2 3">
    <name type="scientific">Paramarasmius palmivorus</name>
    <dbReference type="NCBI Taxonomy" id="297713"/>
    <lineage>
        <taxon>Eukaryota</taxon>
        <taxon>Fungi</taxon>
        <taxon>Dikarya</taxon>
        <taxon>Basidiomycota</taxon>
        <taxon>Agaricomycotina</taxon>
        <taxon>Agaricomycetes</taxon>
        <taxon>Agaricomycetidae</taxon>
        <taxon>Agaricales</taxon>
        <taxon>Marasmiineae</taxon>
        <taxon>Marasmiaceae</taxon>
        <taxon>Paramarasmius</taxon>
    </lineage>
</organism>
<name>A0AAW0AR85_9AGAR</name>
<comment type="caution">
    <text evidence="2">The sequence shown here is derived from an EMBL/GenBank/DDBJ whole genome shotgun (WGS) entry which is preliminary data.</text>
</comment>